<sequence>MIGNDVVDLDLALKESNWKRKGFLTKVFTDFEQNLIQKATNKDEMVWTLWSLKESVYKASQRIFYVQGFFPKKIAVVALNKNKDSVTFYDNKKFYGKTSIERNCLHSFVVIKKEDFNFILNLESKTYEKDGNGLPFEKESKIPLSVSHHGQYLKIIGLSNH</sequence>
<dbReference type="Proteomes" id="UP000184611">
    <property type="component" value="Unassembled WGS sequence"/>
</dbReference>
<dbReference type="InterPro" id="IPR037143">
    <property type="entry name" value="4-PPantetheinyl_Trfase_dom_sf"/>
</dbReference>
<evidence type="ECO:0000313" key="4">
    <source>
        <dbReference type="Proteomes" id="UP000184611"/>
    </source>
</evidence>
<proteinExistence type="predicted"/>
<dbReference type="Gene3D" id="3.90.470.20">
    <property type="entry name" value="4'-phosphopantetheinyl transferase domain"/>
    <property type="match status" value="1"/>
</dbReference>
<dbReference type="GO" id="GO:0008897">
    <property type="term" value="F:holo-[acyl-carrier-protein] synthase activity"/>
    <property type="evidence" value="ECO:0007669"/>
    <property type="project" value="InterPro"/>
</dbReference>
<dbReference type="SUPFAM" id="SSF56214">
    <property type="entry name" value="4'-phosphopantetheinyl transferase"/>
    <property type="match status" value="1"/>
</dbReference>
<dbReference type="STRING" id="416016.SAMN05443547_2496"/>
<name>A0A1M7ZZ13_9FLAO</name>
<evidence type="ECO:0000256" key="1">
    <source>
        <dbReference type="ARBA" id="ARBA00022679"/>
    </source>
</evidence>
<dbReference type="OrthoDB" id="663853at2"/>
<protein>
    <submittedName>
        <fullName evidence="3">Phosphopantetheine--protein transferase domain-containing protein</fullName>
    </submittedName>
</protein>
<feature type="domain" description="4'-phosphopantetheinyl transferase" evidence="2">
    <location>
        <begin position="2"/>
        <end position="94"/>
    </location>
</feature>
<gene>
    <name evidence="3" type="ORF">SAMN05443547_2496</name>
</gene>
<dbReference type="AlphaFoldDB" id="A0A1M7ZZ13"/>
<dbReference type="EMBL" id="FRYK01000006">
    <property type="protein sequence ID" value="SHO74112.1"/>
    <property type="molecule type" value="Genomic_DNA"/>
</dbReference>
<organism evidence="3 4">
    <name type="scientific">Flavobacterium cucumis</name>
    <dbReference type="NCBI Taxonomy" id="416016"/>
    <lineage>
        <taxon>Bacteria</taxon>
        <taxon>Pseudomonadati</taxon>
        <taxon>Bacteroidota</taxon>
        <taxon>Flavobacteriia</taxon>
        <taxon>Flavobacteriales</taxon>
        <taxon>Flavobacteriaceae</taxon>
        <taxon>Flavobacterium</taxon>
    </lineage>
</organism>
<evidence type="ECO:0000313" key="3">
    <source>
        <dbReference type="EMBL" id="SHO74112.1"/>
    </source>
</evidence>
<keyword evidence="1 3" id="KW-0808">Transferase</keyword>
<keyword evidence="4" id="KW-1185">Reference proteome</keyword>
<accession>A0A1M7ZZ13</accession>
<dbReference type="Pfam" id="PF01648">
    <property type="entry name" value="ACPS"/>
    <property type="match status" value="1"/>
</dbReference>
<dbReference type="InterPro" id="IPR008278">
    <property type="entry name" value="4-PPantetheinyl_Trfase_dom"/>
</dbReference>
<reference evidence="4" key="1">
    <citation type="submission" date="2016-12" db="EMBL/GenBank/DDBJ databases">
        <authorList>
            <person name="Varghese N."/>
            <person name="Submissions S."/>
        </authorList>
    </citation>
    <scope>NUCLEOTIDE SEQUENCE [LARGE SCALE GENOMIC DNA]</scope>
    <source>
        <strain evidence="4">DSM 18830</strain>
    </source>
</reference>
<evidence type="ECO:0000259" key="2">
    <source>
        <dbReference type="Pfam" id="PF01648"/>
    </source>
</evidence>
<dbReference type="RefSeq" id="WP_073584941.1">
    <property type="nucleotide sequence ID" value="NZ_CBCSEA010000009.1"/>
</dbReference>
<dbReference type="GO" id="GO:0000287">
    <property type="term" value="F:magnesium ion binding"/>
    <property type="evidence" value="ECO:0007669"/>
    <property type="project" value="InterPro"/>
</dbReference>